<feature type="active site" description="Proton acceptor" evidence="4">
    <location>
        <position position="158"/>
    </location>
</feature>
<evidence type="ECO:0000313" key="6">
    <source>
        <dbReference type="EMBL" id="SDJ72216.1"/>
    </source>
</evidence>
<feature type="domain" description="PNPLA" evidence="5">
    <location>
        <begin position="5"/>
        <end position="171"/>
    </location>
</feature>
<dbReference type="InterPro" id="IPR037483">
    <property type="entry name" value="YjjU-like"/>
</dbReference>
<evidence type="ECO:0000256" key="1">
    <source>
        <dbReference type="ARBA" id="ARBA00022801"/>
    </source>
</evidence>
<dbReference type="InterPro" id="IPR045943">
    <property type="entry name" value="DUF6363"/>
</dbReference>
<dbReference type="InterPro" id="IPR050301">
    <property type="entry name" value="NTE"/>
</dbReference>
<reference evidence="7" key="1">
    <citation type="submission" date="2016-10" db="EMBL/GenBank/DDBJ databases">
        <authorList>
            <person name="Varghese N."/>
            <person name="Submissions S."/>
        </authorList>
    </citation>
    <scope>NUCLEOTIDE SEQUENCE [LARGE SCALE GENOMIC DNA]</scope>
    <source>
        <strain evidence="7">DSM 23317</strain>
    </source>
</reference>
<dbReference type="GO" id="GO:0016042">
    <property type="term" value="P:lipid catabolic process"/>
    <property type="evidence" value="ECO:0007669"/>
    <property type="project" value="UniProtKB-UniRule"/>
</dbReference>
<dbReference type="PANTHER" id="PTHR14226">
    <property type="entry name" value="NEUROPATHY TARGET ESTERASE/SWISS CHEESE D.MELANOGASTER"/>
    <property type="match status" value="1"/>
</dbReference>
<dbReference type="InterPro" id="IPR016035">
    <property type="entry name" value="Acyl_Trfase/lysoPLipase"/>
</dbReference>
<dbReference type="GO" id="GO:0016787">
    <property type="term" value="F:hydrolase activity"/>
    <property type="evidence" value="ECO:0007669"/>
    <property type="project" value="UniProtKB-UniRule"/>
</dbReference>
<dbReference type="AlphaFoldDB" id="A0A1G8W299"/>
<dbReference type="RefSeq" id="WP_245709951.1">
    <property type="nucleotide sequence ID" value="NZ_FNEM01000012.1"/>
</dbReference>
<dbReference type="Gene3D" id="3.40.1090.10">
    <property type="entry name" value="Cytosolic phospholipase A2 catalytic domain"/>
    <property type="match status" value="2"/>
</dbReference>
<dbReference type="SUPFAM" id="SSF52151">
    <property type="entry name" value="FabD/lysophospholipase-like"/>
    <property type="match status" value="1"/>
</dbReference>
<evidence type="ECO:0000256" key="3">
    <source>
        <dbReference type="ARBA" id="ARBA00023098"/>
    </source>
</evidence>
<comment type="caution">
    <text evidence="4">Lacks conserved residue(s) required for the propagation of feature annotation.</text>
</comment>
<dbReference type="EMBL" id="FNEM01000012">
    <property type="protein sequence ID" value="SDJ72216.1"/>
    <property type="molecule type" value="Genomic_DNA"/>
</dbReference>
<evidence type="ECO:0000256" key="4">
    <source>
        <dbReference type="PROSITE-ProRule" id="PRU01161"/>
    </source>
</evidence>
<dbReference type="Pfam" id="PF01734">
    <property type="entry name" value="Patatin"/>
    <property type="match status" value="1"/>
</dbReference>
<gene>
    <name evidence="6" type="ORF">SAMN04488540_11265</name>
</gene>
<keyword evidence="3 4" id="KW-0443">Lipid metabolism</keyword>
<feature type="short sequence motif" description="DGA/G" evidence="4">
    <location>
        <begin position="158"/>
        <end position="160"/>
    </location>
</feature>
<keyword evidence="2 4" id="KW-0442">Lipid degradation</keyword>
<feature type="short sequence motif" description="GXSXG" evidence="4">
    <location>
        <begin position="37"/>
        <end position="41"/>
    </location>
</feature>
<evidence type="ECO:0000256" key="2">
    <source>
        <dbReference type="ARBA" id="ARBA00022963"/>
    </source>
</evidence>
<keyword evidence="1 4" id="KW-0378">Hydrolase</keyword>
<keyword evidence="7" id="KW-1185">Reference proteome</keyword>
<sequence>MKRALVVEGGAMRGIFAAGVLDAFIERQHYPFDACFGVSAGSTALAAYLSGQRGRTRAIIADYSCRPEFINFRRFFRGGHLLDLDWLWPITLNELPFDFDAFERRAIPLLIGVTEVSSGRGRYLPAGRDNLAMLMKASCSVPVGYRGFVCLNGQAYTDGGVADSIPVRQAYQQGYRDLTVVLSQPLGYRKRPSRFPWLLRWALREHPQLLAAMEHRHRQYNQTLAFIAQPPKDCRIQVLVPPPAFAVGRLTRQAEALAAGYELGRECGLAHLQRLAAIEPVAAGA</sequence>
<dbReference type="PANTHER" id="PTHR14226:SF25">
    <property type="entry name" value="PHOSPHOESTERASE"/>
    <property type="match status" value="1"/>
</dbReference>
<dbReference type="PROSITE" id="PS51635">
    <property type="entry name" value="PNPLA"/>
    <property type="match status" value="1"/>
</dbReference>
<dbReference type="Pfam" id="PF19890">
    <property type="entry name" value="DUF6363"/>
    <property type="match status" value="1"/>
</dbReference>
<feature type="active site" description="Nucleophile" evidence="4">
    <location>
        <position position="39"/>
    </location>
</feature>
<dbReference type="CDD" id="cd07208">
    <property type="entry name" value="Pat_hypo_Ecoli_yjju_like"/>
    <property type="match status" value="1"/>
</dbReference>
<evidence type="ECO:0000313" key="7">
    <source>
        <dbReference type="Proteomes" id="UP000199527"/>
    </source>
</evidence>
<evidence type="ECO:0000259" key="5">
    <source>
        <dbReference type="PROSITE" id="PS51635"/>
    </source>
</evidence>
<dbReference type="InterPro" id="IPR002641">
    <property type="entry name" value="PNPLA_dom"/>
</dbReference>
<dbReference type="Proteomes" id="UP000199527">
    <property type="component" value="Unassembled WGS sequence"/>
</dbReference>
<protein>
    <submittedName>
        <fullName evidence="6">Predicted phospholipase, patatin/cPLA2 family</fullName>
    </submittedName>
</protein>
<proteinExistence type="predicted"/>
<organism evidence="6 7">
    <name type="scientific">Ferrimonas sediminum</name>
    <dbReference type="NCBI Taxonomy" id="718193"/>
    <lineage>
        <taxon>Bacteria</taxon>
        <taxon>Pseudomonadati</taxon>
        <taxon>Pseudomonadota</taxon>
        <taxon>Gammaproteobacteria</taxon>
        <taxon>Alteromonadales</taxon>
        <taxon>Ferrimonadaceae</taxon>
        <taxon>Ferrimonas</taxon>
    </lineage>
</organism>
<accession>A0A1G8W299</accession>
<name>A0A1G8W299_9GAMM</name>